<dbReference type="Gene3D" id="3.60.110.10">
    <property type="entry name" value="Carbon-nitrogen hydrolase"/>
    <property type="match status" value="1"/>
</dbReference>
<dbReference type="EMBL" id="BARU01042902">
    <property type="protein sequence ID" value="GAH76748.1"/>
    <property type="molecule type" value="Genomic_DNA"/>
</dbReference>
<dbReference type="AlphaFoldDB" id="X1K3W1"/>
<dbReference type="SUPFAM" id="SSF56317">
    <property type="entry name" value="Carbon-nitrogen hydrolase"/>
    <property type="match status" value="1"/>
</dbReference>
<gene>
    <name evidence="1" type="ORF">S03H2_65810</name>
</gene>
<feature type="non-terminal residue" evidence="1">
    <location>
        <position position="1"/>
    </location>
</feature>
<sequence length="69" mass="7643">GLSKIVDASGHSLAVASPDREEIIYGEVRLESARQKRSIFSPGEFEVDQINDRRPELYGLITKPKLGSD</sequence>
<comment type="caution">
    <text evidence="1">The sequence shown here is derived from an EMBL/GenBank/DDBJ whole genome shotgun (WGS) entry which is preliminary data.</text>
</comment>
<proteinExistence type="predicted"/>
<dbReference type="InterPro" id="IPR036526">
    <property type="entry name" value="C-N_Hydrolase_sf"/>
</dbReference>
<organism evidence="1">
    <name type="scientific">marine sediment metagenome</name>
    <dbReference type="NCBI Taxonomy" id="412755"/>
    <lineage>
        <taxon>unclassified sequences</taxon>
        <taxon>metagenomes</taxon>
        <taxon>ecological metagenomes</taxon>
    </lineage>
</organism>
<evidence type="ECO:0008006" key="2">
    <source>
        <dbReference type="Google" id="ProtNLM"/>
    </source>
</evidence>
<accession>X1K3W1</accession>
<name>X1K3W1_9ZZZZ</name>
<evidence type="ECO:0000313" key="1">
    <source>
        <dbReference type="EMBL" id="GAH76748.1"/>
    </source>
</evidence>
<protein>
    <recommendedName>
        <fullName evidence="2">CN hydrolase domain-containing protein</fullName>
    </recommendedName>
</protein>
<reference evidence="1" key="1">
    <citation type="journal article" date="2014" name="Front. Microbiol.">
        <title>High frequency of phylogenetically diverse reductive dehalogenase-homologous genes in deep subseafloor sedimentary metagenomes.</title>
        <authorList>
            <person name="Kawai M."/>
            <person name="Futagami T."/>
            <person name="Toyoda A."/>
            <person name="Takaki Y."/>
            <person name="Nishi S."/>
            <person name="Hori S."/>
            <person name="Arai W."/>
            <person name="Tsubouchi T."/>
            <person name="Morono Y."/>
            <person name="Uchiyama I."/>
            <person name="Ito T."/>
            <person name="Fujiyama A."/>
            <person name="Inagaki F."/>
            <person name="Takami H."/>
        </authorList>
    </citation>
    <scope>NUCLEOTIDE SEQUENCE</scope>
    <source>
        <strain evidence="1">Expedition CK06-06</strain>
    </source>
</reference>